<keyword evidence="1" id="KW-0472">Membrane</keyword>
<keyword evidence="1" id="KW-1133">Transmembrane helix</keyword>
<dbReference type="Proteomes" id="UP001501536">
    <property type="component" value="Unassembled WGS sequence"/>
</dbReference>
<feature type="transmembrane region" description="Helical" evidence="1">
    <location>
        <begin position="21"/>
        <end position="42"/>
    </location>
</feature>
<sequence length="355" mass="36794">MTDPQRSHRFREVLPSSASRPTWALGIVVSLVLGALLGFAFAPAPLPDEFKQSIDPTIDVVAEPFDDARELPVEITTRPGQTLRSPIDGTITRIDCAPGGTWSSGSAPVAIDGSPLLALATSIPPYRSISPGTTGADVEALHAELRRLGTEPPEGSLFTAESAGALSQVQGKANAPTTGTLDPGAAIWIPAPDTPVTECPAQTGQRVTAGEPLAASPDTLENLNLASVPEDGVPGERVAVLGDLRLPARSDGTLELNAEQIAELRDIPVVEAALDPEAGVPLTVTWRLSEPVQAAPLPPSSLLGHGESACVVDLDGGVHAVDVLSSELGRTYVSFPERAPEAVRTDPDPGTPCRG</sequence>
<dbReference type="EMBL" id="BAABCJ010000005">
    <property type="protein sequence ID" value="GAA3707464.1"/>
    <property type="molecule type" value="Genomic_DNA"/>
</dbReference>
<name>A0ABP7DSM2_9MICC</name>
<accession>A0ABP7DSM2</accession>
<reference evidence="3" key="1">
    <citation type="journal article" date="2019" name="Int. J. Syst. Evol. Microbiol.">
        <title>The Global Catalogue of Microorganisms (GCM) 10K type strain sequencing project: providing services to taxonomists for standard genome sequencing and annotation.</title>
        <authorList>
            <consortium name="The Broad Institute Genomics Platform"/>
            <consortium name="The Broad Institute Genome Sequencing Center for Infectious Disease"/>
            <person name="Wu L."/>
            <person name="Ma J."/>
        </authorList>
    </citation>
    <scope>NUCLEOTIDE SEQUENCE [LARGE SCALE GENOMIC DNA]</scope>
    <source>
        <strain evidence="3">JCM 16961</strain>
    </source>
</reference>
<keyword evidence="3" id="KW-1185">Reference proteome</keyword>
<evidence type="ECO:0000256" key="1">
    <source>
        <dbReference type="SAM" id="Phobius"/>
    </source>
</evidence>
<evidence type="ECO:0000313" key="2">
    <source>
        <dbReference type="EMBL" id="GAA3707464.1"/>
    </source>
</evidence>
<evidence type="ECO:0000313" key="3">
    <source>
        <dbReference type="Proteomes" id="UP001501536"/>
    </source>
</evidence>
<keyword evidence="1" id="KW-0812">Transmembrane</keyword>
<evidence type="ECO:0008006" key="4">
    <source>
        <dbReference type="Google" id="ProtNLM"/>
    </source>
</evidence>
<gene>
    <name evidence="2" type="ORF">GCM10022377_21560</name>
</gene>
<organism evidence="2 3">
    <name type="scientific">Zhihengliuella alba</name>
    <dbReference type="NCBI Taxonomy" id="547018"/>
    <lineage>
        <taxon>Bacteria</taxon>
        <taxon>Bacillati</taxon>
        <taxon>Actinomycetota</taxon>
        <taxon>Actinomycetes</taxon>
        <taxon>Micrococcales</taxon>
        <taxon>Micrococcaceae</taxon>
        <taxon>Zhihengliuella</taxon>
    </lineage>
</organism>
<comment type="caution">
    <text evidence="2">The sequence shown here is derived from an EMBL/GenBank/DDBJ whole genome shotgun (WGS) entry which is preliminary data.</text>
</comment>
<protein>
    <recommendedName>
        <fullName evidence="4">Peptidoglycan binding-like domain-containing protein</fullName>
    </recommendedName>
</protein>
<proteinExistence type="predicted"/>